<keyword evidence="2" id="KW-1185">Reference proteome</keyword>
<dbReference type="Proteomes" id="UP000095282">
    <property type="component" value="Unplaced"/>
</dbReference>
<feature type="compositionally biased region" description="Basic and acidic residues" evidence="1">
    <location>
        <begin position="494"/>
        <end position="508"/>
    </location>
</feature>
<dbReference type="eggNOG" id="ENOG502THD7">
    <property type="taxonomic scope" value="Eukaryota"/>
</dbReference>
<feature type="compositionally biased region" description="Polar residues" evidence="1">
    <location>
        <begin position="478"/>
        <end position="493"/>
    </location>
</feature>
<dbReference type="SMART" id="SM00667">
    <property type="entry name" value="LisH"/>
    <property type="match status" value="1"/>
</dbReference>
<protein>
    <submittedName>
        <fullName evidence="3">LisH domain-containing protein</fullName>
    </submittedName>
</protein>
<reference evidence="3" key="1">
    <citation type="submission" date="2016-11" db="UniProtKB">
        <authorList>
            <consortium name="WormBaseParasite"/>
        </authorList>
    </citation>
    <scope>IDENTIFICATION</scope>
</reference>
<feature type="compositionally biased region" description="Polar residues" evidence="1">
    <location>
        <begin position="20"/>
        <end position="30"/>
    </location>
</feature>
<name>A0A1I7UN69_9PELO</name>
<feature type="compositionally biased region" description="Low complexity" evidence="1">
    <location>
        <begin position="638"/>
        <end position="657"/>
    </location>
</feature>
<dbReference type="PROSITE" id="PS50896">
    <property type="entry name" value="LISH"/>
    <property type="match status" value="1"/>
</dbReference>
<feature type="compositionally biased region" description="Basic and acidic residues" evidence="1">
    <location>
        <begin position="677"/>
        <end position="691"/>
    </location>
</feature>
<feature type="compositionally biased region" description="Basic and acidic residues" evidence="1">
    <location>
        <begin position="518"/>
        <end position="570"/>
    </location>
</feature>
<feature type="compositionally biased region" description="Basic and acidic residues" evidence="1">
    <location>
        <begin position="448"/>
        <end position="477"/>
    </location>
</feature>
<feature type="compositionally biased region" description="Basic and acidic residues" evidence="1">
    <location>
        <begin position="423"/>
        <end position="434"/>
    </location>
</feature>
<feature type="region of interest" description="Disordered" evidence="1">
    <location>
        <begin position="190"/>
        <end position="261"/>
    </location>
</feature>
<feature type="compositionally biased region" description="Basic and acidic residues" evidence="1">
    <location>
        <begin position="808"/>
        <end position="832"/>
    </location>
</feature>
<evidence type="ECO:0000256" key="1">
    <source>
        <dbReference type="SAM" id="MobiDB-lite"/>
    </source>
</evidence>
<feature type="region of interest" description="Disordered" evidence="1">
    <location>
        <begin position="335"/>
        <end position="691"/>
    </location>
</feature>
<feature type="compositionally biased region" description="Low complexity" evidence="1">
    <location>
        <begin position="571"/>
        <end position="587"/>
    </location>
</feature>
<dbReference type="AlphaFoldDB" id="A0A1I7UN69"/>
<organism evidence="2 3">
    <name type="scientific">Caenorhabditis tropicalis</name>
    <dbReference type="NCBI Taxonomy" id="1561998"/>
    <lineage>
        <taxon>Eukaryota</taxon>
        <taxon>Metazoa</taxon>
        <taxon>Ecdysozoa</taxon>
        <taxon>Nematoda</taxon>
        <taxon>Chromadorea</taxon>
        <taxon>Rhabditida</taxon>
        <taxon>Rhabditina</taxon>
        <taxon>Rhabditomorpha</taxon>
        <taxon>Rhabditoidea</taxon>
        <taxon>Rhabditidae</taxon>
        <taxon>Peloderinae</taxon>
        <taxon>Caenorhabditis</taxon>
    </lineage>
</organism>
<feature type="compositionally biased region" description="Polar residues" evidence="1">
    <location>
        <begin position="207"/>
        <end position="222"/>
    </location>
</feature>
<dbReference type="WBParaSite" id="Csp11.Scaffold630.g17657.t1">
    <property type="protein sequence ID" value="Csp11.Scaffold630.g17657.t1"/>
    <property type="gene ID" value="Csp11.Scaffold630.g17657"/>
</dbReference>
<accession>A0A1I7UN69</accession>
<evidence type="ECO:0000313" key="2">
    <source>
        <dbReference type="Proteomes" id="UP000095282"/>
    </source>
</evidence>
<feature type="region of interest" description="Disordered" evidence="1">
    <location>
        <begin position="759"/>
        <end position="832"/>
    </location>
</feature>
<dbReference type="STRING" id="1561998.A0A1I7UN69"/>
<proteinExistence type="predicted"/>
<dbReference type="InterPro" id="IPR006594">
    <property type="entry name" value="LisH"/>
</dbReference>
<feature type="region of interest" description="Disordered" evidence="1">
    <location>
        <begin position="1"/>
        <end position="30"/>
    </location>
</feature>
<evidence type="ECO:0000313" key="3">
    <source>
        <dbReference type="WBParaSite" id="Csp11.Scaffold630.g17657.t1"/>
    </source>
</evidence>
<sequence>MQPDQGGRSDGGGRQAQQSCIQQTRWTTNRQSNAHMTERIDSLIFGYLRRREYHNTANALERESQHIPEPITHTDDQNRSFVTMTVNDRLHDLQLEEIITNFCLYGSSSGMHQGLAQVGEDLQRLTNRVQTMVSNTTSRSVIHQQLYARTAYSRQHQQHQIFTTRPAQQALAQMEIERINRIGELRYREEQQQQEELQQRVQSSSSYPNLDTESAQQSSQNHVEIEPVACEQRIDPEEREFSEDRDDRGSSRRKGQPHNRNEFLQQNLNALTNMCNHRGNDESDQGPLLNMDNIRPEFFSNLFFDEVQDPYQTHDYLQEQEDYLSILQDVRSTEHQMEESRAIQGSGAQDLEDGEINEGSNQELPRSFAPEPLLSPLGRDLPFRQESSPLGDREHTGNVTGQYLSQHITVPTRQEAPSTSNDMPHKEERERREGTGGSRRSISPQRVRSADDRKKHRDREKGFEKSTTQDREKRKDSNTGSYYSSTSHLSRQPSESHHNSHVQSDRESTCSSSSRATGSDRKEEKERKKKERSERDVERSKFDKEKRRKEKEQAIADMEKERRVKERERMNSVSESSSSSKRQQQASDLLNQARQHAAGSSKYVDANSLGRSDSFTAKKRKVGEETSVGTSQDRDQTPFKIPKKSSSSFPFPKAASSNEPSTSSKYDKSRSKTSYKKLSEGDDRPDTTHFIEIDKQRHPARLTSILLTCDTSYKEFHDGIQQKSAITGKPAKVSSYCSAEESSGPITPQDVPVCANPKGKMFAPMKGPSMIKKSDPSTSSSSSNGKESSSEGSSDIDEGRSSGKSRSHSPEVKMSVDLKKAHKVLEKIHGRR</sequence>
<feature type="compositionally biased region" description="Low complexity" evidence="1">
    <location>
        <begin position="194"/>
        <end position="206"/>
    </location>
</feature>
<feature type="compositionally biased region" description="Low complexity" evidence="1">
    <location>
        <begin position="776"/>
        <end position="793"/>
    </location>
</feature>
<feature type="compositionally biased region" description="Polar residues" evidence="1">
    <location>
        <begin position="397"/>
        <end position="422"/>
    </location>
</feature>